<sequence>MNLLVVDWDFFFPTPASGGPQGPHDELFAWPVAEDEFHTETVWEARLRDFRAAGIDLPQVEGWQGFWDRFAFAPGTPLTYADSNAWAAHLWPSDLGADAPAWDSVHLYDAHHDAGYRTNHDSFDAWKESGDGIRCENWMLAHAWAGSDLHVHFPPWRESLGRPPESPLVPVTMTIDDGTPPPVAFDLVFVCRSGAWVPPWADGAFTEFLRSAPMPRTVFRRNRWAHPRPDPARMANMKAALYRKVEEITGDG</sequence>
<reference evidence="1 2" key="1">
    <citation type="submission" date="2016-11" db="EMBL/GenBank/DDBJ databases">
        <authorList>
            <person name="Jaros S."/>
            <person name="Januszkiewicz K."/>
            <person name="Wedrychowicz H."/>
        </authorList>
    </citation>
    <scope>NUCLEOTIDE SEQUENCE [LARGE SCALE GENOMIC DNA]</scope>
    <source>
        <strain evidence="1 2">OK807</strain>
    </source>
</reference>
<organism evidence="1 2">
    <name type="scientific">Streptomyces atratus</name>
    <dbReference type="NCBI Taxonomy" id="1893"/>
    <lineage>
        <taxon>Bacteria</taxon>
        <taxon>Bacillati</taxon>
        <taxon>Actinomycetota</taxon>
        <taxon>Actinomycetes</taxon>
        <taxon>Kitasatosporales</taxon>
        <taxon>Streptomycetaceae</taxon>
        <taxon>Streptomyces</taxon>
    </lineage>
</organism>
<evidence type="ECO:0000313" key="1">
    <source>
        <dbReference type="EMBL" id="SFY33984.1"/>
    </source>
</evidence>
<dbReference type="OrthoDB" id="1705985at2"/>
<dbReference type="RefSeq" id="WP_072487775.1">
    <property type="nucleotide sequence ID" value="NZ_CP108276.1"/>
</dbReference>
<evidence type="ECO:0000313" key="2">
    <source>
        <dbReference type="Proteomes" id="UP000181909"/>
    </source>
</evidence>
<proteinExistence type="predicted"/>
<dbReference type="AlphaFoldDB" id="A0A1K2EGG8"/>
<accession>A0A1K2EGG8</accession>
<protein>
    <submittedName>
        <fullName evidence="1">Uncharacterized protein</fullName>
    </submittedName>
</protein>
<dbReference type="Proteomes" id="UP000181909">
    <property type="component" value="Unassembled WGS sequence"/>
</dbReference>
<name>A0A1K2EGG8_STRAR</name>
<gene>
    <name evidence="1" type="ORF">SAMN02787144_101914</name>
</gene>
<dbReference type="EMBL" id="FPJO01000019">
    <property type="protein sequence ID" value="SFY33984.1"/>
    <property type="molecule type" value="Genomic_DNA"/>
</dbReference>